<dbReference type="Proteomes" id="UP000181981">
    <property type="component" value="Unassembled WGS sequence"/>
</dbReference>
<gene>
    <name evidence="1" type="ORF">SAMN05444285_11890</name>
</gene>
<organism evidence="1 2">
    <name type="scientific">Draconibacterium orientale</name>
    <dbReference type="NCBI Taxonomy" id="1168034"/>
    <lineage>
        <taxon>Bacteria</taxon>
        <taxon>Pseudomonadati</taxon>
        <taxon>Bacteroidota</taxon>
        <taxon>Bacteroidia</taxon>
        <taxon>Marinilabiliales</taxon>
        <taxon>Prolixibacteraceae</taxon>
        <taxon>Draconibacterium</taxon>
    </lineage>
</organism>
<protein>
    <submittedName>
        <fullName evidence="1">Uncharacterized protein</fullName>
    </submittedName>
</protein>
<name>A0A1I0G1G9_9BACT</name>
<proteinExistence type="predicted"/>
<evidence type="ECO:0000313" key="1">
    <source>
        <dbReference type="EMBL" id="SET64515.1"/>
    </source>
</evidence>
<evidence type="ECO:0000313" key="2">
    <source>
        <dbReference type="Proteomes" id="UP000181981"/>
    </source>
</evidence>
<sequence length="56" mass="6491">MIFVGFFAFWVVPSVVRDFEILPCQSATEPIRLFKFCFYSQIVKDELAVLQRSTAV</sequence>
<reference evidence="1 2" key="1">
    <citation type="submission" date="2016-10" db="EMBL/GenBank/DDBJ databases">
        <authorList>
            <person name="de Groot N.N."/>
        </authorList>
    </citation>
    <scope>NUCLEOTIDE SEQUENCE [LARGE SCALE GENOMIC DNA]</scope>
    <source>
        <strain evidence="1 2">DSM 25947</strain>
    </source>
</reference>
<dbReference type="AlphaFoldDB" id="A0A1I0G1G9"/>
<dbReference type="EMBL" id="FOHT01000018">
    <property type="protein sequence ID" value="SET64515.1"/>
    <property type="molecule type" value="Genomic_DNA"/>
</dbReference>
<accession>A0A1I0G1G9</accession>